<dbReference type="InterPro" id="IPR020422">
    <property type="entry name" value="TYR_PHOSPHATASE_DUAL_dom"/>
</dbReference>
<dbReference type="FunFam" id="3.90.190.10:FF:000035">
    <property type="entry name" value="Tyrosine phosphatase, putative"/>
    <property type="match status" value="1"/>
</dbReference>
<dbReference type="GO" id="GO:0016791">
    <property type="term" value="F:phosphatase activity"/>
    <property type="evidence" value="ECO:0007669"/>
    <property type="project" value="TreeGrafter"/>
</dbReference>
<proteinExistence type="inferred from homology"/>
<reference evidence="10 11" key="1">
    <citation type="submission" date="2015-07" db="EMBL/GenBank/DDBJ databases">
        <title>Comparative genomics of the Sigatoka disease complex on banana suggests a link between parallel evolutionary changes in Pseudocercospora fijiensis and Pseudocercospora eumusae and increased virulence on the banana host.</title>
        <authorList>
            <person name="Chang T.-C."/>
            <person name="Salvucci A."/>
            <person name="Crous P.W."/>
            <person name="Stergiopoulos I."/>
        </authorList>
    </citation>
    <scope>NUCLEOTIDE SEQUENCE [LARGE SCALE GENOMIC DNA]</scope>
    <source>
        <strain evidence="10 11">CBS 114824</strain>
    </source>
</reference>
<comment type="catalytic activity">
    <reaction evidence="6">
        <text>5-diphospho-1D-myo-inositol 1,2,3,4,6-pentakisphosphate + H2O = 1D-myo-inositol hexakisphosphate + phosphate + H(+)</text>
        <dbReference type="Rhea" id="RHEA:22384"/>
        <dbReference type="ChEBI" id="CHEBI:15377"/>
        <dbReference type="ChEBI" id="CHEBI:15378"/>
        <dbReference type="ChEBI" id="CHEBI:43474"/>
        <dbReference type="ChEBI" id="CHEBI:58130"/>
        <dbReference type="ChEBI" id="CHEBI:58628"/>
        <dbReference type="EC" id="3.6.1.52"/>
    </reaction>
    <physiologicalReaction direction="left-to-right" evidence="6">
        <dbReference type="Rhea" id="RHEA:22385"/>
    </physiologicalReaction>
</comment>
<feature type="region of interest" description="Disordered" evidence="8">
    <location>
        <begin position="335"/>
        <end position="362"/>
    </location>
</feature>
<dbReference type="InterPro" id="IPR029021">
    <property type="entry name" value="Prot-tyrosine_phosphatase-like"/>
</dbReference>
<evidence type="ECO:0000313" key="10">
    <source>
        <dbReference type="EMBL" id="KXT03704.1"/>
    </source>
</evidence>
<feature type="domain" description="Tyrosine-protein phosphatase" evidence="9">
    <location>
        <begin position="95"/>
        <end position="246"/>
    </location>
</feature>
<dbReference type="EC" id="3.6.1.52" evidence="2"/>
<dbReference type="GO" id="GO:0052840">
    <property type="term" value="F:inositol diphosphate tetrakisphosphate diphosphatase activity"/>
    <property type="evidence" value="ECO:0007669"/>
    <property type="project" value="TreeGrafter"/>
</dbReference>
<feature type="compositionally biased region" description="Polar residues" evidence="8">
    <location>
        <begin position="350"/>
        <end position="362"/>
    </location>
</feature>
<comment type="subcellular location">
    <subcellularLocation>
        <location evidence="1">Cytoplasm</location>
    </subcellularLocation>
</comment>
<evidence type="ECO:0000259" key="9">
    <source>
        <dbReference type="PROSITE" id="PS50054"/>
    </source>
</evidence>
<dbReference type="Gene3D" id="3.90.190.10">
    <property type="entry name" value="Protein tyrosine phosphatase superfamily"/>
    <property type="match status" value="1"/>
</dbReference>
<dbReference type="InterPro" id="IPR004861">
    <property type="entry name" value="Siw14-like"/>
</dbReference>
<dbReference type="PANTHER" id="PTHR31126:SF48">
    <property type="entry name" value="INOSITOL PHOSPHATASE SIW14"/>
    <property type="match status" value="1"/>
</dbReference>
<evidence type="ECO:0000256" key="1">
    <source>
        <dbReference type="ARBA" id="ARBA00004496"/>
    </source>
</evidence>
<keyword evidence="11" id="KW-1185">Reference proteome</keyword>
<keyword evidence="3" id="KW-0963">Cytoplasm</keyword>
<name>A0A139HMK0_9PEZI</name>
<dbReference type="OrthoDB" id="6375174at2759"/>
<dbReference type="EMBL" id="LFZN01000028">
    <property type="protein sequence ID" value="KXT03705.1"/>
    <property type="molecule type" value="Genomic_DNA"/>
</dbReference>
<dbReference type="InterPro" id="IPR016130">
    <property type="entry name" value="Tyr_Pase_AS"/>
</dbReference>
<evidence type="ECO:0000256" key="2">
    <source>
        <dbReference type="ARBA" id="ARBA00012527"/>
    </source>
</evidence>
<protein>
    <recommendedName>
        <fullName evidence="2">diphosphoinositol-polyphosphate diphosphatase</fullName>
        <ecNumber evidence="2">3.6.1.52</ecNumber>
    </recommendedName>
</protein>
<dbReference type="PROSITE" id="PS50054">
    <property type="entry name" value="TYR_PHOSPHATASE_DUAL"/>
    <property type="match status" value="1"/>
</dbReference>
<evidence type="ECO:0000256" key="3">
    <source>
        <dbReference type="ARBA" id="ARBA00022490"/>
    </source>
</evidence>
<dbReference type="PROSITE" id="PS00383">
    <property type="entry name" value="TYR_PHOSPHATASE_1"/>
    <property type="match status" value="1"/>
</dbReference>
<evidence type="ECO:0000256" key="5">
    <source>
        <dbReference type="ARBA" id="ARBA00044949"/>
    </source>
</evidence>
<dbReference type="Pfam" id="PF03162">
    <property type="entry name" value="Y_phosphatase2"/>
    <property type="match status" value="1"/>
</dbReference>
<dbReference type="PANTHER" id="PTHR31126">
    <property type="entry name" value="TYROSINE-PROTEIN PHOSPHATASE"/>
    <property type="match status" value="1"/>
</dbReference>
<evidence type="ECO:0000256" key="6">
    <source>
        <dbReference type="ARBA" id="ARBA00047342"/>
    </source>
</evidence>
<evidence type="ECO:0000313" key="11">
    <source>
        <dbReference type="Proteomes" id="UP000070133"/>
    </source>
</evidence>
<accession>A0A139HMK0</accession>
<feature type="region of interest" description="Disordered" evidence="8">
    <location>
        <begin position="45"/>
        <end position="77"/>
    </location>
</feature>
<organism evidence="10 11">
    <name type="scientific">Pseudocercospora eumusae</name>
    <dbReference type="NCBI Taxonomy" id="321146"/>
    <lineage>
        <taxon>Eukaryota</taxon>
        <taxon>Fungi</taxon>
        <taxon>Dikarya</taxon>
        <taxon>Ascomycota</taxon>
        <taxon>Pezizomycotina</taxon>
        <taxon>Dothideomycetes</taxon>
        <taxon>Dothideomycetidae</taxon>
        <taxon>Mycosphaerellales</taxon>
        <taxon>Mycosphaerellaceae</taxon>
        <taxon>Pseudocercospora</taxon>
    </lineage>
</organism>
<comment type="catalytic activity">
    <reaction evidence="7">
        <text>1,5-bis(diphospho)-1D-myo-inositol 2,3,4,6-tetrakisphosphate + H2O = 1-diphospho-1D-myo-inositol 2,3,4,5,6-pentakisphosphate + phosphate + 2 H(+)</text>
        <dbReference type="Rhea" id="RHEA:79699"/>
        <dbReference type="ChEBI" id="CHEBI:15377"/>
        <dbReference type="ChEBI" id="CHEBI:15378"/>
        <dbReference type="ChEBI" id="CHEBI:43474"/>
        <dbReference type="ChEBI" id="CHEBI:74946"/>
        <dbReference type="ChEBI" id="CHEBI:77983"/>
        <dbReference type="EC" id="3.6.1.52"/>
    </reaction>
    <physiologicalReaction direction="left-to-right" evidence="7">
        <dbReference type="Rhea" id="RHEA:79700"/>
    </physiologicalReaction>
</comment>
<evidence type="ECO:0000256" key="8">
    <source>
        <dbReference type="SAM" id="MobiDB-lite"/>
    </source>
</evidence>
<dbReference type="STRING" id="321146.A0A139HMK0"/>
<evidence type="ECO:0000256" key="7">
    <source>
        <dbReference type="ARBA" id="ARBA00047927"/>
    </source>
</evidence>
<sequence>MPFLGNRIFTSGEGIASILVHKKGSAPEMTTMDQTCGDSAPAVQNSIEQSNEDRMDCAEPTSSQMPSPPDSRSPTPRFNLDKCPKRLYPLIPPKNYGAIYDHTMYRSSFPQRENIEFLDSLDLRSILTLTTKNDPCETYSDFVRASSVRHKIMELETNKEGSINMKAENLCEAIMFALNPNHHPVYVHCNQGRHRTGCFVACIRKLDGWSMEEILKEYDTYASPKPRDGDIAFIKQFDPKVVHKYAEQNPHLKWRSDSILGTFDLLAGISRTDMALQIANGSAVSDTSEPGLMLAAPRTIDPSILINGTARLLNAQETIIDAGSGMSETITEVEPVGDDDMEDVLPSTPPETVSLSQIAAKS</sequence>
<gene>
    <name evidence="10" type="ORF">AC578_5165</name>
</gene>
<comment type="caution">
    <text evidence="10">The sequence shown here is derived from an EMBL/GenBank/DDBJ whole genome shotgun (WGS) entry which is preliminary data.</text>
</comment>
<dbReference type="GO" id="GO:0005737">
    <property type="term" value="C:cytoplasm"/>
    <property type="evidence" value="ECO:0007669"/>
    <property type="project" value="UniProtKB-SubCell"/>
</dbReference>
<evidence type="ECO:0000256" key="4">
    <source>
        <dbReference type="ARBA" id="ARBA00022801"/>
    </source>
</evidence>
<dbReference type="SUPFAM" id="SSF52799">
    <property type="entry name" value="(Phosphotyrosine protein) phosphatases II"/>
    <property type="match status" value="1"/>
</dbReference>
<keyword evidence="4" id="KW-0378">Hydrolase</keyword>
<dbReference type="AlphaFoldDB" id="A0A139HMK0"/>
<dbReference type="Proteomes" id="UP000070133">
    <property type="component" value="Unassembled WGS sequence"/>
</dbReference>
<dbReference type="EMBL" id="LFZN01000028">
    <property type="protein sequence ID" value="KXT03704.1"/>
    <property type="molecule type" value="Genomic_DNA"/>
</dbReference>
<comment type="similarity">
    <text evidence="5">Belongs to the protein-tyrosine phosphatase family. Atypical dual-specificity phosphatase Siw14-like subfamily.</text>
</comment>